<dbReference type="Proteomes" id="UP000265618">
    <property type="component" value="Unassembled WGS sequence"/>
</dbReference>
<comment type="caution">
    <text evidence="2">The sequence shown here is derived from an EMBL/GenBank/DDBJ whole genome shotgun (WGS) entry which is preliminary data.</text>
</comment>
<feature type="non-terminal residue" evidence="2">
    <location>
        <position position="65"/>
    </location>
</feature>
<reference evidence="2 3" key="1">
    <citation type="journal article" date="2018" name="PLoS ONE">
        <title>The draft genome of Kipferlia bialata reveals reductive genome evolution in fornicate parasites.</title>
        <authorList>
            <person name="Tanifuji G."/>
            <person name="Takabayashi S."/>
            <person name="Kume K."/>
            <person name="Takagi M."/>
            <person name="Nakayama T."/>
            <person name="Kamikawa R."/>
            <person name="Inagaki Y."/>
            <person name="Hashimoto T."/>
        </authorList>
    </citation>
    <scope>NUCLEOTIDE SEQUENCE [LARGE SCALE GENOMIC DNA]</scope>
    <source>
        <strain evidence="2">NY0173</strain>
    </source>
</reference>
<proteinExistence type="predicted"/>
<evidence type="ECO:0000313" key="3">
    <source>
        <dbReference type="Proteomes" id="UP000265618"/>
    </source>
</evidence>
<evidence type="ECO:0000256" key="1">
    <source>
        <dbReference type="SAM" id="MobiDB-lite"/>
    </source>
</evidence>
<name>A0A9K3D6X8_9EUKA</name>
<protein>
    <submittedName>
        <fullName evidence="2">Uncharacterized protein</fullName>
    </submittedName>
</protein>
<sequence length="65" mass="6983">VVPPVLQDSTVPVPVNPARVGLPSMATQVIDTTTRVVDRAQSSMSESDLSNQPYNLSPRGPQPRQ</sequence>
<feature type="non-terminal residue" evidence="2">
    <location>
        <position position="1"/>
    </location>
</feature>
<dbReference type="EMBL" id="BDIP01005708">
    <property type="protein sequence ID" value="GIQ90046.1"/>
    <property type="molecule type" value="Genomic_DNA"/>
</dbReference>
<dbReference type="AlphaFoldDB" id="A0A9K3D6X8"/>
<organism evidence="2 3">
    <name type="scientific">Kipferlia bialata</name>
    <dbReference type="NCBI Taxonomy" id="797122"/>
    <lineage>
        <taxon>Eukaryota</taxon>
        <taxon>Metamonada</taxon>
        <taxon>Carpediemonas-like organisms</taxon>
        <taxon>Kipferlia</taxon>
    </lineage>
</organism>
<feature type="compositionally biased region" description="Polar residues" evidence="1">
    <location>
        <begin position="38"/>
        <end position="55"/>
    </location>
</feature>
<evidence type="ECO:0000313" key="2">
    <source>
        <dbReference type="EMBL" id="GIQ90046.1"/>
    </source>
</evidence>
<keyword evidence="3" id="KW-1185">Reference proteome</keyword>
<accession>A0A9K3D6X8</accession>
<gene>
    <name evidence="2" type="ORF">KIPB_012692</name>
</gene>
<feature type="region of interest" description="Disordered" evidence="1">
    <location>
        <begin position="38"/>
        <end position="65"/>
    </location>
</feature>